<evidence type="ECO:0008006" key="3">
    <source>
        <dbReference type="Google" id="ProtNLM"/>
    </source>
</evidence>
<evidence type="ECO:0000313" key="2">
    <source>
        <dbReference type="Proteomes" id="UP001172788"/>
    </source>
</evidence>
<gene>
    <name evidence="1" type="ORF">DBB29_16885</name>
</gene>
<protein>
    <recommendedName>
        <fullName evidence="3">Lipoprotein</fullName>
    </recommendedName>
</protein>
<dbReference type="EMBL" id="QAID01000043">
    <property type="protein sequence ID" value="MDN4579790.1"/>
    <property type="molecule type" value="Genomic_DNA"/>
</dbReference>
<dbReference type="Proteomes" id="UP001172788">
    <property type="component" value="Unassembled WGS sequence"/>
</dbReference>
<comment type="caution">
    <text evidence="1">The sequence shown here is derived from an EMBL/GenBank/DDBJ whole genome shotgun (WGS) entry which is preliminary data.</text>
</comment>
<reference evidence="1" key="1">
    <citation type="submission" date="2018-04" db="EMBL/GenBank/DDBJ databases">
        <authorList>
            <person name="Jy Z."/>
        </authorList>
    </citation>
    <scope>NUCLEOTIDE SEQUENCE</scope>
    <source>
        <strain evidence="1">AS13</strain>
    </source>
</reference>
<keyword evidence="2" id="KW-1185">Reference proteome</keyword>
<evidence type="ECO:0000313" key="1">
    <source>
        <dbReference type="EMBL" id="MDN4579790.1"/>
    </source>
</evidence>
<name>A0ABT8IE93_9BURK</name>
<sequence>MSIGFASMTTTYVDASASSSFRCSSAKRAMGHLTFATLTRLSGALLMTWLAGCSEYQASTPGVSAAGQASERVGTSPSVAAQLAAAPREVETRIRPVAAAVAMSATPKVGQVVSGTYRWMADWPETHSVHQWEAASGPTRIRVVARAREMMPSAGLRGVRLRYCVKPVMGTGAARLTGHKTCSGWTTVEGAGAAGVAG</sequence>
<proteinExistence type="predicted"/>
<organism evidence="1 2">
    <name type="scientific">Pandoraea cepalis</name>
    <dbReference type="NCBI Taxonomy" id="2508294"/>
    <lineage>
        <taxon>Bacteria</taxon>
        <taxon>Pseudomonadati</taxon>
        <taxon>Pseudomonadota</taxon>
        <taxon>Betaproteobacteria</taxon>
        <taxon>Burkholderiales</taxon>
        <taxon>Burkholderiaceae</taxon>
        <taxon>Pandoraea</taxon>
    </lineage>
</organism>
<accession>A0ABT8IE93</accession>